<dbReference type="CDD" id="cd07216">
    <property type="entry name" value="Pat17_PNPLA8_PNPLA9_like3"/>
    <property type="match status" value="1"/>
</dbReference>
<protein>
    <submittedName>
        <fullName evidence="6">Patatin-like protein 2</fullName>
    </submittedName>
</protein>
<keyword evidence="2 4" id="KW-0442">Lipid degradation</keyword>
<dbReference type="Pfam" id="PF13424">
    <property type="entry name" value="TPR_12"/>
    <property type="match status" value="1"/>
</dbReference>
<gene>
    <name evidence="6" type="ORF">NKR23_g38</name>
</gene>
<dbReference type="Gene3D" id="3.40.1090.10">
    <property type="entry name" value="Cytosolic phospholipase A2 catalytic domain"/>
    <property type="match status" value="1"/>
</dbReference>
<comment type="caution">
    <text evidence="6">The sequence shown here is derived from an EMBL/GenBank/DDBJ whole genome shotgun (WGS) entry which is preliminary data.</text>
</comment>
<dbReference type="InterPro" id="IPR027417">
    <property type="entry name" value="P-loop_NTPase"/>
</dbReference>
<reference evidence="6" key="1">
    <citation type="submission" date="2022-07" db="EMBL/GenBank/DDBJ databases">
        <title>Fungi with potential for degradation of polypropylene.</title>
        <authorList>
            <person name="Gostincar C."/>
        </authorList>
    </citation>
    <scope>NUCLEOTIDE SEQUENCE</scope>
    <source>
        <strain evidence="6">EXF-13308</strain>
    </source>
</reference>
<name>A0AA38SG20_9PEZI</name>
<dbReference type="EMBL" id="JANBVO010000001">
    <property type="protein sequence ID" value="KAJ9157872.1"/>
    <property type="molecule type" value="Genomic_DNA"/>
</dbReference>
<keyword evidence="7" id="KW-1185">Reference proteome</keyword>
<dbReference type="Pfam" id="PF13374">
    <property type="entry name" value="TPR_10"/>
    <property type="match status" value="2"/>
</dbReference>
<dbReference type="AlphaFoldDB" id="A0AA38SG20"/>
<dbReference type="Gene3D" id="1.25.40.10">
    <property type="entry name" value="Tetratricopeptide repeat domain"/>
    <property type="match status" value="2"/>
</dbReference>
<dbReference type="SUPFAM" id="SSF48452">
    <property type="entry name" value="TPR-like"/>
    <property type="match status" value="2"/>
</dbReference>
<evidence type="ECO:0000256" key="3">
    <source>
        <dbReference type="ARBA" id="ARBA00023098"/>
    </source>
</evidence>
<dbReference type="Gene3D" id="3.40.50.300">
    <property type="entry name" value="P-loop containing nucleotide triphosphate hydrolases"/>
    <property type="match status" value="1"/>
</dbReference>
<dbReference type="InterPro" id="IPR002182">
    <property type="entry name" value="NB-ARC"/>
</dbReference>
<feature type="short sequence motif" description="GXGXXG" evidence="4">
    <location>
        <begin position="17"/>
        <end position="22"/>
    </location>
</feature>
<comment type="caution">
    <text evidence="4">Lacks conserved residue(s) required for the propagation of feature annotation.</text>
</comment>
<feature type="short sequence motif" description="GXSXG" evidence="4">
    <location>
        <begin position="57"/>
        <end position="61"/>
    </location>
</feature>
<evidence type="ECO:0000256" key="4">
    <source>
        <dbReference type="PROSITE-ProRule" id="PRU01161"/>
    </source>
</evidence>
<dbReference type="GO" id="GO:0047499">
    <property type="term" value="F:calcium-independent phospholipase A2 activity"/>
    <property type="evidence" value="ECO:0007669"/>
    <property type="project" value="TreeGrafter"/>
</dbReference>
<dbReference type="SUPFAM" id="SSF52540">
    <property type="entry name" value="P-loop containing nucleoside triphosphate hydrolases"/>
    <property type="match status" value="1"/>
</dbReference>
<evidence type="ECO:0000313" key="6">
    <source>
        <dbReference type="EMBL" id="KAJ9157872.1"/>
    </source>
</evidence>
<organism evidence="6 7">
    <name type="scientific">Pleurostoma richardsiae</name>
    <dbReference type="NCBI Taxonomy" id="41990"/>
    <lineage>
        <taxon>Eukaryota</taxon>
        <taxon>Fungi</taxon>
        <taxon>Dikarya</taxon>
        <taxon>Ascomycota</taxon>
        <taxon>Pezizomycotina</taxon>
        <taxon>Sordariomycetes</taxon>
        <taxon>Sordariomycetidae</taxon>
        <taxon>Calosphaeriales</taxon>
        <taxon>Pleurostomataceae</taxon>
        <taxon>Pleurostoma</taxon>
    </lineage>
</organism>
<dbReference type="GO" id="GO:0043531">
    <property type="term" value="F:ADP binding"/>
    <property type="evidence" value="ECO:0007669"/>
    <property type="project" value="InterPro"/>
</dbReference>
<dbReference type="GO" id="GO:0019369">
    <property type="term" value="P:arachidonate metabolic process"/>
    <property type="evidence" value="ECO:0007669"/>
    <property type="project" value="TreeGrafter"/>
</dbReference>
<dbReference type="InterPro" id="IPR002641">
    <property type="entry name" value="PNPLA_dom"/>
</dbReference>
<evidence type="ECO:0000256" key="2">
    <source>
        <dbReference type="ARBA" id="ARBA00022963"/>
    </source>
</evidence>
<evidence type="ECO:0000259" key="5">
    <source>
        <dbReference type="PROSITE" id="PS51635"/>
    </source>
</evidence>
<dbReference type="PANTHER" id="PTHR24185:SF1">
    <property type="entry name" value="CALCIUM-INDEPENDENT PHOSPHOLIPASE A2-GAMMA"/>
    <property type="match status" value="1"/>
</dbReference>
<dbReference type="SUPFAM" id="SSF52151">
    <property type="entry name" value="FabD/lysophospholipase-like"/>
    <property type="match status" value="1"/>
</dbReference>
<feature type="active site" description="Proton acceptor" evidence="4">
    <location>
        <position position="206"/>
    </location>
</feature>
<dbReference type="Pfam" id="PF01734">
    <property type="entry name" value="Patatin"/>
    <property type="match status" value="1"/>
</dbReference>
<dbReference type="GO" id="GO:0046486">
    <property type="term" value="P:glycerolipid metabolic process"/>
    <property type="evidence" value="ECO:0007669"/>
    <property type="project" value="UniProtKB-ARBA"/>
</dbReference>
<dbReference type="GO" id="GO:0016042">
    <property type="term" value="P:lipid catabolic process"/>
    <property type="evidence" value="ECO:0007669"/>
    <property type="project" value="UniProtKB-UniRule"/>
</dbReference>
<dbReference type="GO" id="GO:0016020">
    <property type="term" value="C:membrane"/>
    <property type="evidence" value="ECO:0007669"/>
    <property type="project" value="TreeGrafter"/>
</dbReference>
<dbReference type="InterPro" id="IPR011990">
    <property type="entry name" value="TPR-like_helical_dom_sf"/>
</dbReference>
<evidence type="ECO:0000256" key="1">
    <source>
        <dbReference type="ARBA" id="ARBA00022801"/>
    </source>
</evidence>
<evidence type="ECO:0000313" key="7">
    <source>
        <dbReference type="Proteomes" id="UP001174694"/>
    </source>
</evidence>
<proteinExistence type="predicted"/>
<sequence>MVSPDEDDPVNLLALDGGGIRGVSELVILHEIMLEIQRRDGLDHLPKPCEHFHIIGGTSTGGLIAIMLGRLRMSTAEALEEYDIFAKKIFRFRNRKANPSERFGATELEKTVQKIVARRGASDLMRDPSGGASDKGRSFVCAMPASERSQREPRRLRSYELGGDDDDHWDRNCRIWEAARATSAAPTYFKPMVITGADGEAETFIDAAMGCNNPSAWLLEEAGAVFDRTRQLGCVVSLGTGTRSAGLQRAPSALRSVSWGLKLIKLMKDIVVDCEKQHAEMETRFKGFPDTYFRFNVPNGAAKVGLAEYKKIPELKEMTGAYLREEAKEAIGKVADVLRKKTTRGLTVGHIRYPDEGLIVTGKRKAVPQGISSRNFTGRRDILDRLDSYFVPRVENGPPRREFLLWGMGGIGKTQIALKFAELHTDRFKNRIFWADATDQITLEQSYKGIAKRLFLDRSEKSLSVRDTVAWLEDATEEWLLILDNYSPSADMAAFFPSSDKGNILYTSRENTLKMSLPADSVIEVGVLGKDDSITLLLNSAKMAAETPESRTVAEPVVAELGNLPLAIDQAGAYIHMTETPLKAYLDIFKKRKKILLRDDRFKGVDARSLPVYASFDLSYDAIIAFTRGDKTSTRSQYARYALQIISMICFYHNEGLPIDMVRNAALLREKMNRRHHFPLRGGDLSPEELLDVDKQSGEWMPLNFEDGALLLEQFSLVKWDRTDQSLSMHVLIHSWRRDTMTETQRSDCGIAARSILFESLLLQDTADAISFRGKMIPHIFACQENVTARHEEPLLENEYDHRLATMIEEIGRVRDAEHVRRRCYETRRDIIGEDADVTLSALIHLADNLVRQLRFDEAEPMLKYALRSRIETFGENHQKTQSVKLSLANLYLVQARIDEAADLVSEVREARRDEFLTDGVERLGLWNTAGILAGFDSLRGQGPKSLQLAEEELAAAERLHGPDEPVTMRAKSRVAHCLMDNGRYEEAEGLLMEVYIYFKKVAGENHRDTIRARVACAACYYGQGRYIEAEALANLELDLVVESLDQDDSGLPFALYNLSTAIWMQGRLEEALKWAQKCLSLQESMLGPEHLATKTTQQLIEQLQVTAPSFTPYLRAKLRRKAVMRSRLAVGDAAPEWMVKEYEEALVFEARVQQYMDGDEKADEWIKQNVIRALGLQPVEAVEVLEQPHDQG</sequence>
<feature type="active site" description="Nucleophile" evidence="4">
    <location>
        <position position="59"/>
    </location>
</feature>
<dbReference type="InterPro" id="IPR016035">
    <property type="entry name" value="Acyl_Trfase/lysoPLipase"/>
</dbReference>
<dbReference type="Pfam" id="PF00931">
    <property type="entry name" value="NB-ARC"/>
    <property type="match status" value="1"/>
</dbReference>
<keyword evidence="1 4" id="KW-0378">Hydrolase</keyword>
<dbReference type="Proteomes" id="UP001174694">
    <property type="component" value="Unassembled WGS sequence"/>
</dbReference>
<accession>A0AA38SG20</accession>
<dbReference type="PROSITE" id="PS51635">
    <property type="entry name" value="PNPLA"/>
    <property type="match status" value="1"/>
</dbReference>
<feature type="domain" description="PNPLA" evidence="5">
    <location>
        <begin position="13"/>
        <end position="219"/>
    </location>
</feature>
<keyword evidence="3 4" id="KW-0443">Lipid metabolism</keyword>
<dbReference type="PANTHER" id="PTHR24185">
    <property type="entry name" value="CALCIUM-INDEPENDENT PHOSPHOLIPASE A2-GAMMA"/>
    <property type="match status" value="1"/>
</dbReference>